<feature type="compositionally biased region" description="Basic and acidic residues" evidence="1">
    <location>
        <begin position="52"/>
        <end position="64"/>
    </location>
</feature>
<evidence type="ECO:0000313" key="3">
    <source>
        <dbReference type="Proteomes" id="UP000605361"/>
    </source>
</evidence>
<protein>
    <submittedName>
        <fullName evidence="2">Uncharacterized protein</fullName>
    </submittedName>
</protein>
<accession>A0A931AAE8</accession>
<proteinExistence type="predicted"/>
<organism evidence="2 3">
    <name type="scientific">Nonomuraea cypriaca</name>
    <dbReference type="NCBI Taxonomy" id="1187855"/>
    <lineage>
        <taxon>Bacteria</taxon>
        <taxon>Bacillati</taxon>
        <taxon>Actinomycetota</taxon>
        <taxon>Actinomycetes</taxon>
        <taxon>Streptosporangiales</taxon>
        <taxon>Streptosporangiaceae</taxon>
        <taxon>Nonomuraea</taxon>
    </lineage>
</organism>
<dbReference type="RefSeq" id="WP_195895304.1">
    <property type="nucleotide sequence ID" value="NZ_JADOGI010000026.1"/>
</dbReference>
<reference evidence="2" key="1">
    <citation type="submission" date="2020-11" db="EMBL/GenBank/DDBJ databases">
        <title>Whole-genome analyses of Nonomuraea sp. K274.</title>
        <authorList>
            <person name="Veyisoglu A."/>
        </authorList>
    </citation>
    <scope>NUCLEOTIDE SEQUENCE</scope>
    <source>
        <strain evidence="2">K274</strain>
    </source>
</reference>
<dbReference type="AlphaFoldDB" id="A0A931AAE8"/>
<feature type="region of interest" description="Disordered" evidence="1">
    <location>
        <begin position="52"/>
        <end position="76"/>
    </location>
</feature>
<name>A0A931AAE8_9ACTN</name>
<keyword evidence="3" id="KW-1185">Reference proteome</keyword>
<sequence>MAHYKITAPERSYNGVVGNVAFNRGVARVGDDEITSRELAYLTRRGYTVERVEETPAKTDDDAKQAAAKPAAKPRS</sequence>
<evidence type="ECO:0000313" key="2">
    <source>
        <dbReference type="EMBL" id="MBF8186325.1"/>
    </source>
</evidence>
<comment type="caution">
    <text evidence="2">The sequence shown here is derived from an EMBL/GenBank/DDBJ whole genome shotgun (WGS) entry which is preliminary data.</text>
</comment>
<evidence type="ECO:0000256" key="1">
    <source>
        <dbReference type="SAM" id="MobiDB-lite"/>
    </source>
</evidence>
<feature type="compositionally biased region" description="Low complexity" evidence="1">
    <location>
        <begin position="65"/>
        <end position="76"/>
    </location>
</feature>
<gene>
    <name evidence="2" type="ORF">ITP53_11305</name>
</gene>
<dbReference type="EMBL" id="JADOGI010000026">
    <property type="protein sequence ID" value="MBF8186325.1"/>
    <property type="molecule type" value="Genomic_DNA"/>
</dbReference>
<dbReference type="Proteomes" id="UP000605361">
    <property type="component" value="Unassembled WGS sequence"/>
</dbReference>